<evidence type="ECO:0000256" key="13">
    <source>
        <dbReference type="ARBA" id="ARBA00077165"/>
    </source>
</evidence>
<keyword evidence="2 15" id="KW-0963">Cytoplasm</keyword>
<dbReference type="Pfam" id="PF03588">
    <property type="entry name" value="Leu_Phe_trans"/>
    <property type="match status" value="1"/>
</dbReference>
<dbReference type="GO" id="GO:0005737">
    <property type="term" value="C:cytoplasm"/>
    <property type="evidence" value="ECO:0007669"/>
    <property type="project" value="UniProtKB-SubCell"/>
</dbReference>
<name>A0A1I5MT18_9GAMM</name>
<evidence type="ECO:0000256" key="10">
    <source>
        <dbReference type="ARBA" id="ARBA00066767"/>
    </source>
</evidence>
<evidence type="ECO:0000256" key="12">
    <source>
        <dbReference type="ARBA" id="ARBA00077136"/>
    </source>
</evidence>
<dbReference type="RefSeq" id="WP_017012818.1">
    <property type="nucleotide sequence ID" value="NZ_FOWR01000008.1"/>
</dbReference>
<protein>
    <recommendedName>
        <fullName evidence="11 15">Leucyl/phenylalanyl-tRNA--protein transferase</fullName>
        <ecNumber evidence="10 15">2.3.2.6</ecNumber>
    </recommendedName>
    <alternativeName>
        <fullName evidence="12 15">L/F-transferase</fullName>
    </alternativeName>
    <alternativeName>
        <fullName evidence="13 15">Leucyltransferase</fullName>
    </alternativeName>
    <alternativeName>
        <fullName evidence="14 15">Phenyalanyltransferase</fullName>
    </alternativeName>
</protein>
<dbReference type="PANTHER" id="PTHR30098">
    <property type="entry name" value="LEUCYL/PHENYLALANYL-TRNA--PROTEIN TRANSFERASE"/>
    <property type="match status" value="1"/>
</dbReference>
<evidence type="ECO:0000256" key="2">
    <source>
        <dbReference type="ARBA" id="ARBA00022490"/>
    </source>
</evidence>
<organism evidence="16 17">
    <name type="scientific">Enterovibrio norvegicus DSM 15893</name>
    <dbReference type="NCBI Taxonomy" id="1121869"/>
    <lineage>
        <taxon>Bacteria</taxon>
        <taxon>Pseudomonadati</taxon>
        <taxon>Pseudomonadota</taxon>
        <taxon>Gammaproteobacteria</taxon>
        <taxon>Vibrionales</taxon>
        <taxon>Vibrionaceae</taxon>
        <taxon>Enterovibrio</taxon>
    </lineage>
</organism>
<dbReference type="OrthoDB" id="9790282at2"/>
<evidence type="ECO:0000256" key="8">
    <source>
        <dbReference type="ARBA" id="ARBA00054043"/>
    </source>
</evidence>
<dbReference type="GO" id="GO:0008914">
    <property type="term" value="F:leucyl-tRNA--protein transferase activity"/>
    <property type="evidence" value="ECO:0007669"/>
    <property type="project" value="UniProtKB-UniRule"/>
</dbReference>
<dbReference type="InterPro" id="IPR042221">
    <property type="entry name" value="Leu/Phe-tRNA_Trfase_N"/>
</dbReference>
<dbReference type="Proteomes" id="UP000182692">
    <property type="component" value="Unassembled WGS sequence"/>
</dbReference>
<evidence type="ECO:0000256" key="15">
    <source>
        <dbReference type="HAMAP-Rule" id="MF_00688"/>
    </source>
</evidence>
<dbReference type="SUPFAM" id="SSF55729">
    <property type="entry name" value="Acyl-CoA N-acyltransferases (Nat)"/>
    <property type="match status" value="1"/>
</dbReference>
<keyword evidence="3 15" id="KW-0808">Transferase</keyword>
<dbReference type="NCBIfam" id="TIGR00667">
    <property type="entry name" value="aat"/>
    <property type="match status" value="1"/>
</dbReference>
<dbReference type="STRING" id="1121869.SAMN03084138_01379"/>
<evidence type="ECO:0000256" key="4">
    <source>
        <dbReference type="ARBA" id="ARBA00023315"/>
    </source>
</evidence>
<evidence type="ECO:0000313" key="17">
    <source>
        <dbReference type="Proteomes" id="UP000182692"/>
    </source>
</evidence>
<dbReference type="Gene3D" id="3.30.70.3550">
    <property type="entry name" value="Leucyl/phenylalanyl-tRNA-protein transferase, N-terminal domain"/>
    <property type="match status" value="1"/>
</dbReference>
<comment type="catalytic activity">
    <reaction evidence="5 15">
        <text>L-phenylalanyl-tRNA(Phe) + an N-terminal L-alpha-aminoacyl-[protein] = an N-terminal L-phenylalanyl-L-alpha-aminoacyl-[protein] + tRNA(Phe)</text>
        <dbReference type="Rhea" id="RHEA:43632"/>
        <dbReference type="Rhea" id="RHEA-COMP:9668"/>
        <dbReference type="Rhea" id="RHEA-COMP:9699"/>
        <dbReference type="Rhea" id="RHEA-COMP:10636"/>
        <dbReference type="Rhea" id="RHEA-COMP:10637"/>
        <dbReference type="ChEBI" id="CHEBI:78442"/>
        <dbReference type="ChEBI" id="CHEBI:78531"/>
        <dbReference type="ChEBI" id="CHEBI:78597"/>
        <dbReference type="ChEBI" id="CHEBI:83561"/>
        <dbReference type="EC" id="2.3.2.6"/>
    </reaction>
</comment>
<evidence type="ECO:0000256" key="9">
    <source>
        <dbReference type="ARBA" id="ARBA00061535"/>
    </source>
</evidence>
<dbReference type="Gene3D" id="3.40.630.70">
    <property type="entry name" value="Leucyl/phenylalanyl-tRNA-protein transferase, C-terminal domain"/>
    <property type="match status" value="1"/>
</dbReference>
<dbReference type="FunFam" id="3.30.70.3550:FF:000001">
    <property type="entry name" value="Leucyl/phenylalanyl-tRNA--protein transferase"/>
    <property type="match status" value="1"/>
</dbReference>
<comment type="function">
    <text evidence="8 15">Functions in the N-end rule pathway of protein degradation where it conjugates Leu, Phe and, less efficiently, Met from aminoacyl-tRNAs to the N-termini of proteins containing an N-terminal arginine or lysine.</text>
</comment>
<accession>A0A1I5MT18</accession>
<sequence>MTIYLPPLDDNKPEHFPPISSALDDPDGLLAIGGDLSPRRLASAYHQGIFPWFGVDEPILWWSPSERAVIHPTRFSPQKSLRKFVRKNGYRVSINHRFDDVIQHCALIRGEDMVWITPEMRSAYKALHRQGSAHSVEVWQGDELVGGLYGVSVGAMFCGESMFSLKPNASKTALWFFCEHFRRHGGLWVDCQMMTEHLASMGAQAISRDAFLTELEALKKVKLDESVYTPQCLGVQDD</sequence>
<dbReference type="GO" id="GO:0030163">
    <property type="term" value="P:protein catabolic process"/>
    <property type="evidence" value="ECO:0007669"/>
    <property type="project" value="UniProtKB-UniRule"/>
</dbReference>
<evidence type="ECO:0000256" key="5">
    <source>
        <dbReference type="ARBA" id="ARBA00050607"/>
    </source>
</evidence>
<evidence type="ECO:0000313" key="16">
    <source>
        <dbReference type="EMBL" id="SFP12698.1"/>
    </source>
</evidence>
<dbReference type="PANTHER" id="PTHR30098:SF2">
    <property type="entry name" value="LEUCYL_PHENYLALANYL-TRNA--PROTEIN TRANSFERASE"/>
    <property type="match status" value="1"/>
</dbReference>
<evidence type="ECO:0000256" key="11">
    <source>
        <dbReference type="ARBA" id="ARBA00074372"/>
    </source>
</evidence>
<evidence type="ECO:0000256" key="3">
    <source>
        <dbReference type="ARBA" id="ARBA00022679"/>
    </source>
</evidence>
<comment type="catalytic activity">
    <reaction evidence="7 15">
        <text>N-terminal L-lysyl-[protein] + L-leucyl-tRNA(Leu) = N-terminal L-leucyl-L-lysyl-[protein] + tRNA(Leu) + H(+)</text>
        <dbReference type="Rhea" id="RHEA:12340"/>
        <dbReference type="Rhea" id="RHEA-COMP:9613"/>
        <dbReference type="Rhea" id="RHEA-COMP:9622"/>
        <dbReference type="Rhea" id="RHEA-COMP:12670"/>
        <dbReference type="Rhea" id="RHEA-COMP:12671"/>
        <dbReference type="ChEBI" id="CHEBI:15378"/>
        <dbReference type="ChEBI" id="CHEBI:65249"/>
        <dbReference type="ChEBI" id="CHEBI:78442"/>
        <dbReference type="ChEBI" id="CHEBI:78494"/>
        <dbReference type="ChEBI" id="CHEBI:133043"/>
        <dbReference type="EC" id="2.3.2.6"/>
    </reaction>
</comment>
<proteinExistence type="inferred from homology"/>
<evidence type="ECO:0000256" key="6">
    <source>
        <dbReference type="ARBA" id="ARBA00050652"/>
    </source>
</evidence>
<dbReference type="FunFam" id="3.40.630.70:FF:000001">
    <property type="entry name" value="Leucyl/phenylalanyl-tRNA--protein transferase"/>
    <property type="match status" value="1"/>
</dbReference>
<evidence type="ECO:0000256" key="1">
    <source>
        <dbReference type="ARBA" id="ARBA00004496"/>
    </source>
</evidence>
<dbReference type="InterPro" id="IPR016181">
    <property type="entry name" value="Acyl_CoA_acyltransferase"/>
</dbReference>
<reference evidence="16 17" key="1">
    <citation type="submission" date="2016-10" db="EMBL/GenBank/DDBJ databases">
        <authorList>
            <person name="de Groot N.N."/>
        </authorList>
    </citation>
    <scope>NUCLEOTIDE SEQUENCE [LARGE SCALE GENOMIC DNA]</scope>
    <source>
        <strain evidence="16 17">DSM 15893</strain>
    </source>
</reference>
<dbReference type="InterPro" id="IPR042203">
    <property type="entry name" value="Leu/Phe-tRNA_Trfase_C"/>
</dbReference>
<dbReference type="GeneID" id="35872017"/>
<keyword evidence="4 15" id="KW-0012">Acyltransferase</keyword>
<comment type="similarity">
    <text evidence="9 15">Belongs to the L/F-transferase family.</text>
</comment>
<comment type="catalytic activity">
    <reaction evidence="6 15">
        <text>N-terminal L-arginyl-[protein] + L-leucyl-tRNA(Leu) = N-terminal L-leucyl-L-arginyl-[protein] + tRNA(Leu) + H(+)</text>
        <dbReference type="Rhea" id="RHEA:50416"/>
        <dbReference type="Rhea" id="RHEA-COMP:9613"/>
        <dbReference type="Rhea" id="RHEA-COMP:9622"/>
        <dbReference type="Rhea" id="RHEA-COMP:12672"/>
        <dbReference type="Rhea" id="RHEA-COMP:12673"/>
        <dbReference type="ChEBI" id="CHEBI:15378"/>
        <dbReference type="ChEBI" id="CHEBI:64719"/>
        <dbReference type="ChEBI" id="CHEBI:78442"/>
        <dbReference type="ChEBI" id="CHEBI:78494"/>
        <dbReference type="ChEBI" id="CHEBI:133044"/>
        <dbReference type="EC" id="2.3.2.6"/>
    </reaction>
</comment>
<dbReference type="EMBL" id="FOWR01000008">
    <property type="protein sequence ID" value="SFP12698.1"/>
    <property type="molecule type" value="Genomic_DNA"/>
</dbReference>
<dbReference type="AlphaFoldDB" id="A0A1I5MT18"/>
<comment type="subcellular location">
    <subcellularLocation>
        <location evidence="1 15">Cytoplasm</location>
    </subcellularLocation>
</comment>
<dbReference type="EC" id="2.3.2.6" evidence="10 15"/>
<evidence type="ECO:0000256" key="7">
    <source>
        <dbReference type="ARBA" id="ARBA00051538"/>
    </source>
</evidence>
<evidence type="ECO:0000256" key="14">
    <source>
        <dbReference type="ARBA" id="ARBA00083640"/>
    </source>
</evidence>
<gene>
    <name evidence="15" type="primary">aat</name>
    <name evidence="16" type="ORF">SAMN03084138_01379</name>
</gene>
<dbReference type="InterPro" id="IPR004616">
    <property type="entry name" value="Leu/Phe-tRNA_Trfase"/>
</dbReference>
<dbReference type="HAMAP" id="MF_00688">
    <property type="entry name" value="Leu_Phe_trans"/>
    <property type="match status" value="1"/>
</dbReference>